<sequence>MVSSKVVVIGLAVLVSCFLTASSLTCYKCEGENTAPACTANETCGVTQKQCIASVEKDDDGKITYERGCALPGACTANRATCKAKEILNQIDDCSYDCCDTDNCNDKFPALGSGVQVTSGLVAIAATLAFAFFVI</sequence>
<proteinExistence type="predicted"/>
<evidence type="ECO:0000259" key="3">
    <source>
        <dbReference type="Pfam" id="PF00087"/>
    </source>
</evidence>
<evidence type="ECO:0000313" key="4">
    <source>
        <dbReference type="EMBL" id="CAB4012264.1"/>
    </source>
</evidence>
<gene>
    <name evidence="4" type="ORF">PACLA_8A005220</name>
</gene>
<evidence type="ECO:0000256" key="2">
    <source>
        <dbReference type="ARBA" id="ARBA00023157"/>
    </source>
</evidence>
<dbReference type="InterPro" id="IPR045860">
    <property type="entry name" value="Snake_toxin-like_sf"/>
</dbReference>
<dbReference type="SUPFAM" id="SSF57302">
    <property type="entry name" value="Snake toxin-like"/>
    <property type="match status" value="1"/>
</dbReference>
<reference evidence="4" key="1">
    <citation type="submission" date="2020-04" db="EMBL/GenBank/DDBJ databases">
        <authorList>
            <person name="Alioto T."/>
            <person name="Alioto T."/>
            <person name="Gomez Garrido J."/>
        </authorList>
    </citation>
    <scope>NUCLEOTIDE SEQUENCE</scope>
    <source>
        <strain evidence="4">A484AB</strain>
    </source>
</reference>
<keyword evidence="5" id="KW-1185">Reference proteome</keyword>
<dbReference type="AlphaFoldDB" id="A0A6S7I1P9"/>
<organism evidence="4 5">
    <name type="scientific">Paramuricea clavata</name>
    <name type="common">Red gorgonian</name>
    <name type="synonym">Violescent sea-whip</name>
    <dbReference type="NCBI Taxonomy" id="317549"/>
    <lineage>
        <taxon>Eukaryota</taxon>
        <taxon>Metazoa</taxon>
        <taxon>Cnidaria</taxon>
        <taxon>Anthozoa</taxon>
        <taxon>Octocorallia</taxon>
        <taxon>Malacalcyonacea</taxon>
        <taxon>Plexauridae</taxon>
        <taxon>Paramuricea</taxon>
    </lineage>
</organism>
<dbReference type="OrthoDB" id="10324224at2759"/>
<comment type="caution">
    <text evidence="4">The sequence shown here is derived from an EMBL/GenBank/DDBJ whole genome shotgun (WGS) entry which is preliminary data.</text>
</comment>
<dbReference type="Gene3D" id="2.10.60.10">
    <property type="entry name" value="CD59"/>
    <property type="match status" value="1"/>
</dbReference>
<evidence type="ECO:0000313" key="5">
    <source>
        <dbReference type="Proteomes" id="UP001152795"/>
    </source>
</evidence>
<evidence type="ECO:0000256" key="1">
    <source>
        <dbReference type="ARBA" id="ARBA00022729"/>
    </source>
</evidence>
<feature type="domain" description="Snake toxin/toxin-like" evidence="3">
    <location>
        <begin position="24"/>
        <end position="105"/>
    </location>
</feature>
<dbReference type="InterPro" id="IPR035076">
    <property type="entry name" value="Toxin/TOLIP"/>
</dbReference>
<dbReference type="Proteomes" id="UP001152795">
    <property type="component" value="Unassembled WGS sequence"/>
</dbReference>
<protein>
    <recommendedName>
        <fullName evidence="3">Snake toxin/toxin-like domain-containing protein</fullName>
    </recommendedName>
</protein>
<dbReference type="PANTHER" id="PTHR10036">
    <property type="entry name" value="CD59 GLYCOPROTEIN"/>
    <property type="match status" value="1"/>
</dbReference>
<dbReference type="PROSITE" id="PS51257">
    <property type="entry name" value="PROKAR_LIPOPROTEIN"/>
    <property type="match status" value="1"/>
</dbReference>
<dbReference type="CDD" id="cd00117">
    <property type="entry name" value="TFP"/>
    <property type="match status" value="1"/>
</dbReference>
<keyword evidence="1" id="KW-0732">Signal</keyword>
<dbReference type="EMBL" id="CACRXK020007443">
    <property type="protein sequence ID" value="CAB4012264.1"/>
    <property type="molecule type" value="Genomic_DNA"/>
</dbReference>
<keyword evidence="2" id="KW-1015">Disulfide bond</keyword>
<accession>A0A6S7I1P9</accession>
<dbReference type="PANTHER" id="PTHR10036:SF3">
    <property type="entry name" value="PROTEIN SLEEPLESS-RELATED"/>
    <property type="match status" value="1"/>
</dbReference>
<dbReference type="Pfam" id="PF00087">
    <property type="entry name" value="Toxin_TOLIP"/>
    <property type="match status" value="1"/>
</dbReference>
<name>A0A6S7I1P9_PARCT</name>